<evidence type="ECO:0000313" key="6">
    <source>
        <dbReference type="EMBL" id="NXY77711.1"/>
    </source>
</evidence>
<dbReference type="SMART" id="SM01140">
    <property type="entry name" value="Drf_GBD"/>
    <property type="match status" value="1"/>
</dbReference>
<dbReference type="InterPro" id="IPR016024">
    <property type="entry name" value="ARM-type_fold"/>
</dbReference>
<feature type="region of interest" description="Disordered" evidence="3">
    <location>
        <begin position="289"/>
        <end position="334"/>
    </location>
</feature>
<feature type="domain" description="GBD/FH3" evidence="4">
    <location>
        <begin position="1"/>
        <end position="260"/>
    </location>
</feature>
<dbReference type="InterPro" id="IPR042201">
    <property type="entry name" value="FH2_Formin_sf"/>
</dbReference>
<keyword evidence="7" id="KW-1185">Reference proteome</keyword>
<feature type="compositionally biased region" description="Basic and acidic residues" evidence="3">
    <location>
        <begin position="259"/>
        <end position="272"/>
    </location>
</feature>
<evidence type="ECO:0000256" key="2">
    <source>
        <dbReference type="SAM" id="Coils"/>
    </source>
</evidence>
<dbReference type="SMART" id="SM01139">
    <property type="entry name" value="Drf_FH3"/>
    <property type="match status" value="1"/>
</dbReference>
<feature type="domain" description="FH2" evidence="5">
    <location>
        <begin position="353"/>
        <end position="541"/>
    </location>
</feature>
<dbReference type="SUPFAM" id="SSF48371">
    <property type="entry name" value="ARM repeat"/>
    <property type="match status" value="1"/>
</dbReference>
<dbReference type="GO" id="GO:0016477">
    <property type="term" value="P:cell migration"/>
    <property type="evidence" value="ECO:0007669"/>
    <property type="project" value="TreeGrafter"/>
</dbReference>
<comment type="similarity">
    <text evidence="1">Belongs to the formin homology family.</text>
</comment>
<dbReference type="InterPro" id="IPR014768">
    <property type="entry name" value="GBD/FH3_dom"/>
</dbReference>
<keyword evidence="2" id="KW-0175">Coiled coil</keyword>
<evidence type="ECO:0000313" key="7">
    <source>
        <dbReference type="Proteomes" id="UP000583049"/>
    </source>
</evidence>
<dbReference type="GO" id="GO:0051015">
    <property type="term" value="F:actin filament binding"/>
    <property type="evidence" value="ECO:0007669"/>
    <property type="project" value="TreeGrafter"/>
</dbReference>
<dbReference type="InterPro" id="IPR043592">
    <property type="entry name" value="FMNL_animal"/>
</dbReference>
<dbReference type="GO" id="GO:0005829">
    <property type="term" value="C:cytosol"/>
    <property type="evidence" value="ECO:0007669"/>
    <property type="project" value="TreeGrafter"/>
</dbReference>
<dbReference type="InterPro" id="IPR015425">
    <property type="entry name" value="FH2_Formin"/>
</dbReference>
<proteinExistence type="inferred from homology"/>
<gene>
    <name evidence="6" type="primary">Fmnl3</name>
    <name evidence="6" type="ORF">GLAPRA_R11717</name>
</gene>
<dbReference type="PANTHER" id="PTHR45857">
    <property type="entry name" value="FORMIN-LIKE PROTEIN"/>
    <property type="match status" value="1"/>
</dbReference>
<dbReference type="GO" id="GO:0030866">
    <property type="term" value="P:cortical actin cytoskeleton organization"/>
    <property type="evidence" value="ECO:0007669"/>
    <property type="project" value="TreeGrafter"/>
</dbReference>
<dbReference type="Proteomes" id="UP000583049">
    <property type="component" value="Unassembled WGS sequence"/>
</dbReference>
<dbReference type="Gene3D" id="1.20.58.2220">
    <property type="entry name" value="Formin, FH2 domain"/>
    <property type="match status" value="1"/>
</dbReference>
<dbReference type="AlphaFoldDB" id="A0A7L4MKK3"/>
<dbReference type="InterPro" id="IPR010473">
    <property type="entry name" value="GTPase-bd"/>
</dbReference>
<dbReference type="Pfam" id="PF06371">
    <property type="entry name" value="Drf_GBD"/>
    <property type="match status" value="1"/>
</dbReference>
<evidence type="ECO:0000259" key="5">
    <source>
        <dbReference type="PROSITE" id="PS51444"/>
    </source>
</evidence>
<dbReference type="PROSITE" id="PS51232">
    <property type="entry name" value="GBD_FH3"/>
    <property type="match status" value="1"/>
</dbReference>
<comment type="caution">
    <text evidence="6">The sequence shown here is derived from an EMBL/GenBank/DDBJ whole genome shotgun (WGS) entry which is preliminary data.</text>
</comment>
<reference evidence="6 7" key="1">
    <citation type="submission" date="2019-09" db="EMBL/GenBank/DDBJ databases">
        <title>Bird 10,000 Genomes (B10K) Project - Family phase.</title>
        <authorList>
            <person name="Zhang G."/>
        </authorList>
    </citation>
    <scope>NUCLEOTIDE SEQUENCE [LARGE SCALE GENOMIC DNA]</scope>
    <source>
        <strain evidence="6">B10K-CU-031-08</strain>
        <tissue evidence="6">Muscle</tissue>
    </source>
</reference>
<evidence type="ECO:0000256" key="3">
    <source>
        <dbReference type="SAM" id="MobiDB-lite"/>
    </source>
</evidence>
<dbReference type="FunFam" id="1.25.10.10:FF:000036">
    <property type="entry name" value="Formin-like protein 3 isoform 1"/>
    <property type="match status" value="1"/>
</dbReference>
<name>A0A7L4MKK3_GLAPT</name>
<dbReference type="Gene3D" id="1.25.10.10">
    <property type="entry name" value="Leucine-rich Repeat Variant"/>
    <property type="match status" value="1"/>
</dbReference>
<evidence type="ECO:0000259" key="4">
    <source>
        <dbReference type="PROSITE" id="PS51232"/>
    </source>
</evidence>
<dbReference type="Pfam" id="PF02181">
    <property type="entry name" value="FH2"/>
    <property type="match status" value="1"/>
</dbReference>
<dbReference type="InterPro" id="IPR011989">
    <property type="entry name" value="ARM-like"/>
</dbReference>
<feature type="non-terminal residue" evidence="6">
    <location>
        <position position="541"/>
    </location>
</feature>
<dbReference type="PANTHER" id="PTHR45857:SF3">
    <property type="entry name" value="FORMIN-LIKE PROTEIN 3"/>
    <property type="match status" value="1"/>
</dbReference>
<feature type="coiled-coil region" evidence="2">
    <location>
        <begin position="189"/>
        <end position="241"/>
    </location>
</feature>
<dbReference type="GO" id="GO:0031267">
    <property type="term" value="F:small GTPase binding"/>
    <property type="evidence" value="ECO:0007669"/>
    <property type="project" value="InterPro"/>
</dbReference>
<dbReference type="InterPro" id="IPR010472">
    <property type="entry name" value="FH3_dom"/>
</dbReference>
<dbReference type="SUPFAM" id="SSF101447">
    <property type="entry name" value="Formin homology 2 domain (FH2 domain)"/>
    <property type="match status" value="1"/>
</dbReference>
<organism evidence="6 7">
    <name type="scientific">Glareola pratincola</name>
    <name type="common">Collared pratincole</name>
    <name type="synonym">Hirundo pratincola</name>
    <dbReference type="NCBI Taxonomy" id="43316"/>
    <lineage>
        <taxon>Eukaryota</taxon>
        <taxon>Metazoa</taxon>
        <taxon>Chordata</taxon>
        <taxon>Craniata</taxon>
        <taxon>Vertebrata</taxon>
        <taxon>Euteleostomi</taxon>
        <taxon>Archelosauria</taxon>
        <taxon>Archosauria</taxon>
        <taxon>Dinosauria</taxon>
        <taxon>Saurischia</taxon>
        <taxon>Theropoda</taxon>
        <taxon>Coelurosauria</taxon>
        <taxon>Aves</taxon>
        <taxon>Neognathae</taxon>
        <taxon>Neoaves</taxon>
        <taxon>Charadriiformes</taxon>
        <taxon>Glareolidae</taxon>
        <taxon>Glareola</taxon>
    </lineage>
</organism>
<protein>
    <submittedName>
        <fullName evidence="6">FMNL3 protein</fullName>
    </submittedName>
</protein>
<dbReference type="EMBL" id="VWPO01003674">
    <property type="protein sequence ID" value="NXY77711.1"/>
    <property type="molecule type" value="Genomic_DNA"/>
</dbReference>
<evidence type="ECO:0000256" key="1">
    <source>
        <dbReference type="ARBA" id="ARBA00023449"/>
    </source>
</evidence>
<feature type="non-terminal residue" evidence="6">
    <location>
        <position position="1"/>
    </location>
</feature>
<sequence>YGTLPSRRALKNSRLVSQKDDVHLCIMCLRAIMNYQYGFNLVMSHPHAVNEIALSLNNKNPRTKALVLELLAAVCLVRGGHEIILAAFDNFKEVCKEKHRFERLMDYFRNEDSSIDFMVACMQFINIVVHSVEDMNFRVHLQYEFTKLGLEEFLQKSRHTESEKLQVQIQAYLDNVFDVGGLLEDAETKNVALEKVEELEEHLSHLTEKLLDLENENMMRVAELEKQLLQREKELEVVKVRGGAVGSGAGSQTPPTPRPDSRCPQETYEHTSHQVHTLRRMIKEKDEATGLPRAPPGWAGAPKPGGPWQAGGSLKWGTASPHPPSAGKCPPAPPLPGASPSIALTVGLSAIRIKKPIKTKFRLPVFNWTALKPNQISGTVFSELDDERVLEDLDLERFEELFKTKAQGPALDLVCAKNKASQKAASKVTLLEANRAKNLAITLRKAGRSAEEICRAIHTFDLATLPVDFVECLMRFLPTEAEAKALRQYERERKPLEELADEDRFMLQFSKVERLPQRMAIMAFLGNFAENLQMLTPVRRW</sequence>
<dbReference type="PROSITE" id="PS51444">
    <property type="entry name" value="FH2"/>
    <property type="match status" value="1"/>
</dbReference>
<feature type="compositionally biased region" description="Low complexity" evidence="3">
    <location>
        <begin position="296"/>
        <end position="312"/>
    </location>
</feature>
<dbReference type="Pfam" id="PF06367">
    <property type="entry name" value="Drf_FH3"/>
    <property type="match status" value="1"/>
</dbReference>
<dbReference type="GO" id="GO:0008360">
    <property type="term" value="P:regulation of cell shape"/>
    <property type="evidence" value="ECO:0007669"/>
    <property type="project" value="TreeGrafter"/>
</dbReference>
<accession>A0A7L4MKK3</accession>
<feature type="region of interest" description="Disordered" evidence="3">
    <location>
        <begin position="241"/>
        <end position="276"/>
    </location>
</feature>